<accession>A0A0B2Q4K6</accession>
<evidence type="ECO:0000256" key="2">
    <source>
        <dbReference type="ARBA" id="ARBA00023157"/>
    </source>
</evidence>
<dbReference type="Gene3D" id="1.20.140.40">
    <property type="entry name" value="Invertase/pectin methylesterase inhibitor family protein"/>
    <property type="match status" value="1"/>
</dbReference>
<dbReference type="GO" id="GO:0004857">
    <property type="term" value="F:enzyme inhibitor activity"/>
    <property type="evidence" value="ECO:0007669"/>
    <property type="project" value="InterPro"/>
</dbReference>
<dbReference type="EMBL" id="KN660613">
    <property type="protein sequence ID" value="KHN16200.1"/>
    <property type="molecule type" value="Genomic_DNA"/>
</dbReference>
<dbReference type="SMART" id="SM00856">
    <property type="entry name" value="PMEI"/>
    <property type="match status" value="1"/>
</dbReference>
<dbReference type="SUPFAM" id="SSF101148">
    <property type="entry name" value="Plant invertase/pectin methylesterase inhibitor"/>
    <property type="match status" value="1"/>
</dbReference>
<evidence type="ECO:0000313" key="5">
    <source>
        <dbReference type="EMBL" id="KHN16200.1"/>
    </source>
</evidence>
<dbReference type="Proteomes" id="UP000053555">
    <property type="component" value="Unassembled WGS sequence"/>
</dbReference>
<dbReference type="PANTHER" id="PTHR35357">
    <property type="entry name" value="OS02G0537100 PROTEIN"/>
    <property type="match status" value="1"/>
</dbReference>
<dbReference type="PANTHER" id="PTHR35357:SF8">
    <property type="entry name" value="OS01G0111000 PROTEIN"/>
    <property type="match status" value="1"/>
</dbReference>
<reference evidence="5" key="1">
    <citation type="submission" date="2014-07" db="EMBL/GenBank/DDBJ databases">
        <title>Identification of a novel salt tolerance gene in wild soybean by whole-genome sequencing.</title>
        <authorList>
            <person name="Lam H.-M."/>
            <person name="Qi X."/>
            <person name="Li M.-W."/>
            <person name="Liu X."/>
            <person name="Xie M."/>
            <person name="Ni M."/>
            <person name="Xu X."/>
        </authorList>
    </citation>
    <scope>NUCLEOTIDE SEQUENCE [LARGE SCALE GENOMIC DNA]</scope>
    <source>
        <tissue evidence="5">Root</tissue>
    </source>
</reference>
<comment type="similarity">
    <text evidence="3">Belongs to the PMEI family.</text>
</comment>
<protein>
    <recommendedName>
        <fullName evidence="4">Pectinesterase inhibitor domain-containing protein</fullName>
    </recommendedName>
</protein>
<evidence type="ECO:0000256" key="1">
    <source>
        <dbReference type="ARBA" id="ARBA00022729"/>
    </source>
</evidence>
<name>A0A0B2Q4K6_GLYSO</name>
<evidence type="ECO:0000256" key="3">
    <source>
        <dbReference type="ARBA" id="ARBA00038471"/>
    </source>
</evidence>
<dbReference type="Pfam" id="PF04043">
    <property type="entry name" value="PMEI"/>
    <property type="match status" value="1"/>
</dbReference>
<dbReference type="AlphaFoldDB" id="A0A0B2Q4K6"/>
<keyword evidence="2" id="KW-1015">Disulfide bond</keyword>
<sequence length="118" mass="13095">MEINASMEKAKEIGGNIKKMLDNPATEKKAIDALGICQSQYDDMVDSMKEGVDLVRQQNVVDARYKLSSVLSYKSACDDAFTESPGVHIPFPEDITKLFQLTSNCLAVMDAIVHKHKM</sequence>
<dbReference type="NCBIfam" id="TIGR01614">
    <property type="entry name" value="PME_inhib"/>
    <property type="match status" value="1"/>
</dbReference>
<dbReference type="InterPro" id="IPR035513">
    <property type="entry name" value="Invertase/methylesterase_inhib"/>
</dbReference>
<dbReference type="InterPro" id="IPR006501">
    <property type="entry name" value="Pectinesterase_inhib_dom"/>
</dbReference>
<evidence type="ECO:0000259" key="4">
    <source>
        <dbReference type="SMART" id="SM00856"/>
    </source>
</evidence>
<organism evidence="5">
    <name type="scientific">Glycine soja</name>
    <name type="common">Wild soybean</name>
    <dbReference type="NCBI Taxonomy" id="3848"/>
    <lineage>
        <taxon>Eukaryota</taxon>
        <taxon>Viridiplantae</taxon>
        <taxon>Streptophyta</taxon>
        <taxon>Embryophyta</taxon>
        <taxon>Tracheophyta</taxon>
        <taxon>Spermatophyta</taxon>
        <taxon>Magnoliopsida</taxon>
        <taxon>eudicotyledons</taxon>
        <taxon>Gunneridae</taxon>
        <taxon>Pentapetalae</taxon>
        <taxon>rosids</taxon>
        <taxon>fabids</taxon>
        <taxon>Fabales</taxon>
        <taxon>Fabaceae</taxon>
        <taxon>Papilionoideae</taxon>
        <taxon>50 kb inversion clade</taxon>
        <taxon>NPAAA clade</taxon>
        <taxon>indigoferoid/millettioid clade</taxon>
        <taxon>Phaseoleae</taxon>
        <taxon>Glycine</taxon>
        <taxon>Glycine subgen. Soja</taxon>
    </lineage>
</organism>
<feature type="domain" description="Pectinesterase inhibitor" evidence="4">
    <location>
        <begin position="1"/>
        <end position="108"/>
    </location>
</feature>
<proteinExistence type="inferred from homology"/>
<gene>
    <name evidence="5" type="ORF">glysoja_046726</name>
</gene>
<dbReference type="CDD" id="cd15800">
    <property type="entry name" value="PMEI-like_2"/>
    <property type="match status" value="1"/>
</dbReference>
<keyword evidence="1" id="KW-0732">Signal</keyword>